<protein>
    <submittedName>
        <fullName evidence="1">GIY-YIG domain-containing protein</fullName>
    </submittedName>
</protein>
<proteinExistence type="predicted"/>
<comment type="caution">
    <text evidence="1">The sequence shown here is derived from an EMBL/GenBank/DDBJ whole genome shotgun (WGS) entry which is preliminary data.</text>
</comment>
<name>A0ACB8LMR5_CITSI</name>
<accession>A0ACB8LMR5</accession>
<organism evidence="1 2">
    <name type="scientific">Citrus sinensis</name>
    <name type="common">Sweet orange</name>
    <name type="synonym">Citrus aurantium var. sinensis</name>
    <dbReference type="NCBI Taxonomy" id="2711"/>
    <lineage>
        <taxon>Eukaryota</taxon>
        <taxon>Viridiplantae</taxon>
        <taxon>Streptophyta</taxon>
        <taxon>Embryophyta</taxon>
        <taxon>Tracheophyta</taxon>
        <taxon>Spermatophyta</taxon>
        <taxon>Magnoliopsida</taxon>
        <taxon>eudicotyledons</taxon>
        <taxon>Gunneridae</taxon>
        <taxon>Pentapetalae</taxon>
        <taxon>rosids</taxon>
        <taxon>malvids</taxon>
        <taxon>Sapindales</taxon>
        <taxon>Rutaceae</taxon>
        <taxon>Aurantioideae</taxon>
        <taxon>Citrus</taxon>
    </lineage>
</organism>
<sequence length="170" mass="19134">MRVVSMSLSGKFPAVKNRNPNPSKLSSSSSSATPIRSQSQSKRTPNSNSRSWSVYLIISTNPPIKTYVGTTTNFPRRLKQHNGELRGGAKASQAGRPWISACIIQGFHDQSDACEFESKWKSISRRLPRKRKKSEDSSLHLLQNRQTALNRVKEVCNCSHLQIDWKLNPL</sequence>
<evidence type="ECO:0000313" key="1">
    <source>
        <dbReference type="EMBL" id="KAH9774325.1"/>
    </source>
</evidence>
<evidence type="ECO:0000313" key="2">
    <source>
        <dbReference type="Proteomes" id="UP000829398"/>
    </source>
</evidence>
<reference evidence="2" key="1">
    <citation type="journal article" date="2023" name="Hortic. Res.">
        <title>A chromosome-level phased genome enabling allele-level studies in sweet orange: a case study on citrus Huanglongbing tolerance.</title>
        <authorList>
            <person name="Wu B."/>
            <person name="Yu Q."/>
            <person name="Deng Z."/>
            <person name="Duan Y."/>
            <person name="Luo F."/>
            <person name="Gmitter F. Jr."/>
        </authorList>
    </citation>
    <scope>NUCLEOTIDE SEQUENCE [LARGE SCALE GENOMIC DNA]</scope>
    <source>
        <strain evidence="2">cv. Valencia</strain>
    </source>
</reference>
<dbReference type="Proteomes" id="UP000829398">
    <property type="component" value="Chromosome 4"/>
</dbReference>
<gene>
    <name evidence="1" type="ORF">KPL71_013609</name>
</gene>
<keyword evidence="2" id="KW-1185">Reference proteome</keyword>
<dbReference type="EMBL" id="CM039173">
    <property type="protein sequence ID" value="KAH9774325.1"/>
    <property type="molecule type" value="Genomic_DNA"/>
</dbReference>